<dbReference type="OMA" id="NRTHEFE"/>
<gene>
    <name evidence="3" type="ORF">LOAG_13145</name>
</gene>
<feature type="transmembrane region" description="Helical" evidence="2">
    <location>
        <begin position="182"/>
        <end position="203"/>
    </location>
</feature>
<keyword evidence="2" id="KW-0812">Transmembrane</keyword>
<dbReference type="KEGG" id="loa:LOAG_13145"/>
<evidence type="ECO:0000313" key="3">
    <source>
        <dbReference type="EMBL" id="EFO15365.1"/>
    </source>
</evidence>
<dbReference type="GeneID" id="9950615"/>
<keyword evidence="2" id="KW-1133">Transmembrane helix</keyword>
<evidence type="ECO:0000256" key="2">
    <source>
        <dbReference type="SAM" id="Phobius"/>
    </source>
</evidence>
<feature type="transmembrane region" description="Helical" evidence="2">
    <location>
        <begin position="248"/>
        <end position="264"/>
    </location>
</feature>
<dbReference type="EMBL" id="JH712365">
    <property type="protein sequence ID" value="EFO15365.1"/>
    <property type="molecule type" value="Genomic_DNA"/>
</dbReference>
<dbReference type="AlphaFoldDB" id="A0A1S0TL11"/>
<feature type="transmembrane region" description="Helical" evidence="2">
    <location>
        <begin position="224"/>
        <end position="242"/>
    </location>
</feature>
<keyword evidence="2" id="KW-0472">Membrane</keyword>
<organism evidence="3">
    <name type="scientific">Loa loa</name>
    <name type="common">Eye worm</name>
    <name type="synonym">Filaria loa</name>
    <dbReference type="NCBI Taxonomy" id="7209"/>
    <lineage>
        <taxon>Eukaryota</taxon>
        <taxon>Metazoa</taxon>
        <taxon>Ecdysozoa</taxon>
        <taxon>Nematoda</taxon>
        <taxon>Chromadorea</taxon>
        <taxon>Rhabditida</taxon>
        <taxon>Spirurina</taxon>
        <taxon>Spiruromorpha</taxon>
        <taxon>Filarioidea</taxon>
        <taxon>Onchocercidae</taxon>
        <taxon>Loa</taxon>
    </lineage>
</organism>
<name>A0A1S0TL11_LOALO</name>
<dbReference type="CTD" id="9950615"/>
<dbReference type="RefSeq" id="XP_003148704.1">
    <property type="nucleotide sequence ID" value="XM_003148656.1"/>
</dbReference>
<accession>A0A1S0TL11</accession>
<protein>
    <submittedName>
        <fullName evidence="3">Uncharacterized protein</fullName>
    </submittedName>
</protein>
<feature type="region of interest" description="Disordered" evidence="1">
    <location>
        <begin position="1"/>
        <end position="25"/>
    </location>
</feature>
<feature type="transmembrane region" description="Helical" evidence="2">
    <location>
        <begin position="120"/>
        <end position="141"/>
    </location>
</feature>
<dbReference type="InParanoid" id="A0A1S0TL11"/>
<feature type="transmembrane region" description="Helical" evidence="2">
    <location>
        <begin position="153"/>
        <end position="176"/>
    </location>
</feature>
<proteinExistence type="predicted"/>
<evidence type="ECO:0000256" key="1">
    <source>
        <dbReference type="SAM" id="MobiDB-lite"/>
    </source>
</evidence>
<sequence length="265" mass="30337">MIGKSGNSSRKLITNGSSSDTINASDNSFPFEDIFENRTHEFEPKHQILSNEDIQHFLQPYLPLSNSINPLYSTDTCVDDVKKDQFIRDKSSFDMCQLRDIPTSSNIIHPKCYHFRVNTVSIASAVITAVLTLLFVGYIIVNASNNRKFNIWLKYSLVVFAILMLIFIGFFVGGILHQRKSWMLPLIASMIFSCISLFGILIIMITITTDNTCEGNAKYFNERILFIANIIIFRISGIFGQHFWSTNVLVPLFLIILYTFNYHYN</sequence>
<reference evidence="3" key="1">
    <citation type="submission" date="2012-04" db="EMBL/GenBank/DDBJ databases">
        <title>The Genome Sequence of Loa loa.</title>
        <authorList>
            <consortium name="The Broad Institute Genome Sequencing Platform"/>
            <consortium name="Broad Institute Genome Sequencing Center for Infectious Disease"/>
            <person name="Nutman T.B."/>
            <person name="Fink D.L."/>
            <person name="Russ C."/>
            <person name="Young S."/>
            <person name="Zeng Q."/>
            <person name="Gargeya S."/>
            <person name="Alvarado L."/>
            <person name="Berlin A."/>
            <person name="Chapman S.B."/>
            <person name="Chen Z."/>
            <person name="Freedman E."/>
            <person name="Gellesch M."/>
            <person name="Goldberg J."/>
            <person name="Griggs A."/>
            <person name="Gujja S."/>
            <person name="Heilman E.R."/>
            <person name="Heiman D."/>
            <person name="Howarth C."/>
            <person name="Mehta T."/>
            <person name="Neiman D."/>
            <person name="Pearson M."/>
            <person name="Roberts A."/>
            <person name="Saif S."/>
            <person name="Shea T."/>
            <person name="Shenoy N."/>
            <person name="Sisk P."/>
            <person name="Stolte C."/>
            <person name="Sykes S."/>
            <person name="White J."/>
            <person name="Yandava C."/>
            <person name="Haas B."/>
            <person name="Henn M.R."/>
            <person name="Nusbaum C."/>
            <person name="Birren B."/>
        </authorList>
    </citation>
    <scope>NUCLEOTIDE SEQUENCE [LARGE SCALE GENOMIC DNA]</scope>
</reference>